<accession>A0A0U2ZA25</accession>
<dbReference type="Proteomes" id="UP000067683">
    <property type="component" value="Chromosome"/>
</dbReference>
<dbReference type="AlphaFoldDB" id="A0A0U2ZA25"/>
<sequence>MVFSFQWAFKIFPENPFTHFSGHYSWKMQQVKREALSIIRKIKPTGMCGPSQLNYLRMRNSLKGWAGNEIIFLAPMPIVEPALETLAKKS</sequence>
<proteinExistence type="predicted"/>
<gene>
    <name evidence="1" type="ORF">AUC31_13110</name>
</gene>
<evidence type="ECO:0000313" key="2">
    <source>
        <dbReference type="Proteomes" id="UP000067683"/>
    </source>
</evidence>
<reference evidence="1" key="1">
    <citation type="submission" date="2016-01" db="EMBL/GenBank/DDBJ databases">
        <title>Complete genome of Planococcus rifietoensis type strain M8.</title>
        <authorList>
            <person name="See-Too W.S."/>
        </authorList>
    </citation>
    <scope>NUCLEOTIDE SEQUENCE [LARGE SCALE GENOMIC DNA]</scope>
    <source>
        <strain evidence="1">M8</strain>
    </source>
</reference>
<evidence type="ECO:0000313" key="1">
    <source>
        <dbReference type="EMBL" id="ALS76076.1"/>
    </source>
</evidence>
<dbReference type="EMBL" id="CP013659">
    <property type="protein sequence ID" value="ALS76076.1"/>
    <property type="molecule type" value="Genomic_DNA"/>
</dbReference>
<dbReference type="KEGG" id="prt:AUC31_13110"/>
<keyword evidence="2" id="KW-1185">Reference proteome</keyword>
<organism evidence="1 2">
    <name type="scientific">Planococcus rifietoensis</name>
    <dbReference type="NCBI Taxonomy" id="200991"/>
    <lineage>
        <taxon>Bacteria</taxon>
        <taxon>Bacillati</taxon>
        <taxon>Bacillota</taxon>
        <taxon>Bacilli</taxon>
        <taxon>Bacillales</taxon>
        <taxon>Caryophanaceae</taxon>
        <taxon>Planococcus</taxon>
    </lineage>
</organism>
<protein>
    <submittedName>
        <fullName evidence="1">Uncharacterized protein</fullName>
    </submittedName>
</protein>
<name>A0A0U2ZA25_9BACL</name>
<dbReference type="STRING" id="200991.AUC31_13110"/>